<dbReference type="SUPFAM" id="SSF47699">
    <property type="entry name" value="Bifunctional inhibitor/lipid-transfer protein/seed storage 2S albumin"/>
    <property type="match status" value="1"/>
</dbReference>
<evidence type="ECO:0000256" key="3">
    <source>
        <dbReference type="SAM" id="SignalP"/>
    </source>
</evidence>
<keyword evidence="2 3" id="KW-0732">Signal</keyword>
<dbReference type="Gene3D" id="1.10.110.10">
    <property type="entry name" value="Plant lipid-transfer and hydrophobic proteins"/>
    <property type="match status" value="1"/>
</dbReference>
<dbReference type="Pfam" id="PF14547">
    <property type="entry name" value="Hydrophob_seed"/>
    <property type="match status" value="1"/>
</dbReference>
<evidence type="ECO:0000313" key="5">
    <source>
        <dbReference type="EMBL" id="KAK7265909.1"/>
    </source>
</evidence>
<protein>
    <recommendedName>
        <fullName evidence="4">Bifunctional inhibitor/plant lipid transfer protein/seed storage helical domain-containing protein</fullName>
    </recommendedName>
</protein>
<feature type="chain" id="PRO_5042882017" description="Bifunctional inhibitor/plant lipid transfer protein/seed storage helical domain-containing protein" evidence="3">
    <location>
        <begin position="28"/>
        <end position="122"/>
    </location>
</feature>
<feature type="signal peptide" evidence="3">
    <location>
        <begin position="1"/>
        <end position="27"/>
    </location>
</feature>
<dbReference type="InterPro" id="IPR016140">
    <property type="entry name" value="Bifunc_inhib/LTP/seed_store"/>
</dbReference>
<dbReference type="CDD" id="cd01958">
    <property type="entry name" value="HPS_like"/>
    <property type="match status" value="1"/>
</dbReference>
<dbReference type="PANTHER" id="PTHR31731">
    <property type="match status" value="1"/>
</dbReference>
<dbReference type="EMBL" id="JAYKXN010000008">
    <property type="protein sequence ID" value="KAK7265909.1"/>
    <property type="molecule type" value="Genomic_DNA"/>
</dbReference>
<dbReference type="InterPro" id="IPR051636">
    <property type="entry name" value="Plant_LTP/defense-related"/>
</dbReference>
<dbReference type="InterPro" id="IPR036312">
    <property type="entry name" value="Bifun_inhib/LTP/seed_sf"/>
</dbReference>
<accession>A0AAN9EZJ5</accession>
<comment type="similarity">
    <text evidence="1">Belongs to the plant LTP family. PEARLI1 subfamily.</text>
</comment>
<name>A0AAN9EZJ5_CLITE</name>
<feature type="domain" description="Bifunctional inhibitor/plant lipid transfer protein/seed storage helical" evidence="4">
    <location>
        <begin position="39"/>
        <end position="121"/>
    </location>
</feature>
<dbReference type="InterPro" id="IPR027923">
    <property type="entry name" value="Hydrophob_seed_dom"/>
</dbReference>
<keyword evidence="6" id="KW-1185">Reference proteome</keyword>
<gene>
    <name evidence="5" type="ORF">RJT34_33534</name>
</gene>
<evidence type="ECO:0000256" key="1">
    <source>
        <dbReference type="ARBA" id="ARBA00008965"/>
    </source>
</evidence>
<sequence length="122" mass="12564">MGSRTCFSLGLLFTLTLPYLALPSASASPTPRPLSAAMCPRDALKIGVCVIALNGLVNVTLGQPPVTPCCSLVAGLVDLDAGVCLCTALKLSILGIKIDLPISLSLLLNDCGRHAPRGYQCA</sequence>
<evidence type="ECO:0000313" key="6">
    <source>
        <dbReference type="Proteomes" id="UP001359559"/>
    </source>
</evidence>
<evidence type="ECO:0000259" key="4">
    <source>
        <dbReference type="SMART" id="SM00499"/>
    </source>
</evidence>
<dbReference type="Proteomes" id="UP001359559">
    <property type="component" value="Unassembled WGS sequence"/>
</dbReference>
<reference evidence="5 6" key="1">
    <citation type="submission" date="2024-01" db="EMBL/GenBank/DDBJ databases">
        <title>The genomes of 5 underutilized Papilionoideae crops provide insights into root nodulation and disease resistance.</title>
        <authorList>
            <person name="Yuan L."/>
        </authorList>
    </citation>
    <scope>NUCLEOTIDE SEQUENCE [LARGE SCALE GENOMIC DNA]</scope>
    <source>
        <strain evidence="5">LY-2023</strain>
        <tissue evidence="5">Leaf</tissue>
    </source>
</reference>
<dbReference type="SMART" id="SM00499">
    <property type="entry name" value="AAI"/>
    <property type="match status" value="1"/>
</dbReference>
<proteinExistence type="inferred from homology"/>
<dbReference type="AlphaFoldDB" id="A0AAN9EZJ5"/>
<evidence type="ECO:0000256" key="2">
    <source>
        <dbReference type="ARBA" id="ARBA00022729"/>
    </source>
</evidence>
<comment type="caution">
    <text evidence="5">The sequence shown here is derived from an EMBL/GenBank/DDBJ whole genome shotgun (WGS) entry which is preliminary data.</text>
</comment>
<organism evidence="5 6">
    <name type="scientific">Clitoria ternatea</name>
    <name type="common">Butterfly pea</name>
    <dbReference type="NCBI Taxonomy" id="43366"/>
    <lineage>
        <taxon>Eukaryota</taxon>
        <taxon>Viridiplantae</taxon>
        <taxon>Streptophyta</taxon>
        <taxon>Embryophyta</taxon>
        <taxon>Tracheophyta</taxon>
        <taxon>Spermatophyta</taxon>
        <taxon>Magnoliopsida</taxon>
        <taxon>eudicotyledons</taxon>
        <taxon>Gunneridae</taxon>
        <taxon>Pentapetalae</taxon>
        <taxon>rosids</taxon>
        <taxon>fabids</taxon>
        <taxon>Fabales</taxon>
        <taxon>Fabaceae</taxon>
        <taxon>Papilionoideae</taxon>
        <taxon>50 kb inversion clade</taxon>
        <taxon>NPAAA clade</taxon>
        <taxon>indigoferoid/millettioid clade</taxon>
        <taxon>Phaseoleae</taxon>
        <taxon>Clitoria</taxon>
    </lineage>
</organism>
<dbReference type="FunFam" id="1.10.110.10:FF:000003">
    <property type="entry name" value="pEARLI1-like lipid transfer protein 1"/>
    <property type="match status" value="1"/>
</dbReference>